<accession>A0A383TI65</accession>
<feature type="chain" id="PRO_5016740179" evidence="1">
    <location>
        <begin position="29"/>
        <end position="247"/>
    </location>
</feature>
<keyword evidence="1" id="KW-0732">Signal</keyword>
<proteinExistence type="predicted"/>
<reference evidence="3" key="1">
    <citation type="submission" date="2018-05" db="EMBL/GenBank/DDBJ databases">
        <authorList>
            <person name="Strepis N."/>
        </authorList>
    </citation>
    <scope>NUCLEOTIDE SEQUENCE [LARGE SCALE GENOMIC DNA]</scope>
</reference>
<protein>
    <submittedName>
        <fullName evidence="2">Uncharacterized protein</fullName>
    </submittedName>
</protein>
<dbReference type="RefSeq" id="WP_233436838.1">
    <property type="nucleotide sequence ID" value="NZ_UNRR01000027.1"/>
</dbReference>
<dbReference type="AlphaFoldDB" id="A0A383TI65"/>
<organism evidence="2 3">
    <name type="scientific">Trichococcus shcherbakoviae</name>
    <dbReference type="NCBI Taxonomy" id="2094020"/>
    <lineage>
        <taxon>Bacteria</taxon>
        <taxon>Bacillati</taxon>
        <taxon>Bacillota</taxon>
        <taxon>Bacilli</taxon>
        <taxon>Lactobacillales</taxon>
        <taxon>Carnobacteriaceae</taxon>
        <taxon>Trichococcus</taxon>
    </lineage>
</organism>
<dbReference type="Proteomes" id="UP000262072">
    <property type="component" value="Unassembled WGS sequence"/>
</dbReference>
<sequence>MRKNIMMTTGAVLAATGALFLNPLTASAHCDTMDGPVIGDAQKALAEENFSYIAKWVLPEREEDIEGIFAQVMEVRDDSPEAQKLADQYLFENLVRIHREGEGAPYTGVKPEGTPMEEAIVAADRSIATGTLSPLEELVEPELMPQLEEAFEGVLAAKDFDTSNVDAGREYVMNYVTFTHLAEGEEHEEADLHPTAQTDDLNEVENAKAAGEHIEPETEEPKASWLPWGLAGTFFVTTIAGFLKRRV</sequence>
<evidence type="ECO:0000313" key="3">
    <source>
        <dbReference type="Proteomes" id="UP000262072"/>
    </source>
</evidence>
<name>A0A383TI65_9LACT</name>
<evidence type="ECO:0000313" key="2">
    <source>
        <dbReference type="EMBL" id="SYZ79334.1"/>
    </source>
</evidence>
<dbReference type="InterPro" id="IPR045613">
    <property type="entry name" value="DUF6448"/>
</dbReference>
<feature type="signal peptide" evidence="1">
    <location>
        <begin position="1"/>
        <end position="28"/>
    </location>
</feature>
<evidence type="ECO:0000256" key="1">
    <source>
        <dbReference type="SAM" id="SignalP"/>
    </source>
</evidence>
<dbReference type="EMBL" id="UNRR01000027">
    <property type="protein sequence ID" value="SYZ79334.1"/>
    <property type="molecule type" value="Genomic_DNA"/>
</dbReference>
<dbReference type="Pfam" id="PF20046">
    <property type="entry name" value="DUF6448"/>
    <property type="match status" value="1"/>
</dbReference>
<gene>
    <name evidence="2" type="ORF">TART1_2161</name>
</gene>